<feature type="domain" description="Type II/III secretion system secretin-like" evidence="8">
    <location>
        <begin position="583"/>
        <end position="749"/>
    </location>
</feature>
<dbReference type="InterPro" id="IPR038591">
    <property type="entry name" value="NolW-like_sf"/>
</dbReference>
<dbReference type="KEGG" id="mflg:ABS361_12600"/>
<feature type="region of interest" description="Disordered" evidence="6">
    <location>
        <begin position="30"/>
        <end position="64"/>
    </location>
</feature>
<evidence type="ECO:0000256" key="7">
    <source>
        <dbReference type="SAM" id="SignalP"/>
    </source>
</evidence>
<dbReference type="AlphaFoldDB" id="A0AAU7X6A4"/>
<gene>
    <name evidence="10" type="ORF">ABS361_12600</name>
</gene>
<keyword evidence="2 7" id="KW-0732">Signal</keyword>
<evidence type="ECO:0000256" key="4">
    <source>
        <dbReference type="RuleBase" id="RU004003"/>
    </source>
</evidence>
<dbReference type="GO" id="GO:0009306">
    <property type="term" value="P:protein secretion"/>
    <property type="evidence" value="ECO:0007669"/>
    <property type="project" value="InterPro"/>
</dbReference>
<feature type="compositionally biased region" description="Basic and acidic residues" evidence="6">
    <location>
        <begin position="402"/>
        <end position="413"/>
    </location>
</feature>
<dbReference type="PANTHER" id="PTHR30332">
    <property type="entry name" value="PROBABLE GENERAL SECRETION PATHWAY PROTEIN D"/>
    <property type="match status" value="1"/>
</dbReference>
<dbReference type="GO" id="GO:0009279">
    <property type="term" value="C:cell outer membrane"/>
    <property type="evidence" value="ECO:0007669"/>
    <property type="project" value="UniProtKB-SubCell"/>
</dbReference>
<sequence length="768" mass="81275">MSLVAATALAGALALGACSSTMQGDACSDIGNMSPEMRSQRNCGTGPTSQSGLRNATYEGTDSPLLWSGKGPAENGFLQTGSINQPVPTPGGRPFVGYVGTLRVDYAPDPKKTADDVKDLRVLRGERFDPNETTSLKFDKVDLAVFLKQTLGGILSVNYTVPEDLAGKVSFYTEQPIPKADVLHLVRDILARNGYQMVLLDGVYHIGKPDTITSMVQMRTAGRSGEQSTRLVKISKGNSTEIAAFVRQIVGPDVSIGPANGGDSVVVSAPTAQMDQVASLVQSLADGGIGEDRIAIVPIQRSSPGRIAEELSQFYRERFSGSPSKQDGISLTALTSQKAILVATRDPRLMAGARRMIDELDRAAGEESSLRVVQLVNAKAEDAVDRLKVVFGGEAAQGPADTPRRDQTGGKDEGDAETAPADGNRNTSRNRNNNSQNNSGQNNGGQGDTSAATAKERFAAAARLAAKGMDSVNTGSIPSGLRFSSDPRNNAVLIYSDYSSFLKIRDFLKTIDVADAQVVIEATIAEVSITDDLQYGVQAYLRAHGIAVGSGTSTPNIATPPSGGFLAGSGTTGQLTWGAVLNALQGVTTVKVISSPYLTVVNGKTARLVVGDQIPFANRTVNSNSSGQTTVTQEVETKDTGIVLEVTPRIQANNVVSLNVDQQVSKAQDNVLSGNLTPVISNRQVKSEITVMSGNTVLLGGLLQDRIDKTDNGVPGLSKLPVVGDLFSQRTDKTTRVELVIMITPRVVRSNTEIDTVTRVIRSQSRIR</sequence>
<feature type="chain" id="PRO_5043392136" evidence="7">
    <location>
        <begin position="25"/>
        <end position="768"/>
    </location>
</feature>
<dbReference type="InterPro" id="IPR001775">
    <property type="entry name" value="GspD/PilQ"/>
</dbReference>
<feature type="signal peptide" evidence="7">
    <location>
        <begin position="1"/>
        <end position="24"/>
    </location>
</feature>
<dbReference type="GO" id="GO:0015627">
    <property type="term" value="C:type II protein secretion system complex"/>
    <property type="evidence" value="ECO:0007669"/>
    <property type="project" value="TreeGrafter"/>
</dbReference>
<feature type="region of interest" description="Disordered" evidence="6">
    <location>
        <begin position="394"/>
        <end position="451"/>
    </location>
</feature>
<evidence type="ECO:0000259" key="8">
    <source>
        <dbReference type="Pfam" id="PF00263"/>
    </source>
</evidence>
<accession>A0AAU7X6A4</accession>
<dbReference type="PANTHER" id="PTHR30332:SF25">
    <property type="entry name" value="SECRETIN XPSD"/>
    <property type="match status" value="1"/>
</dbReference>
<dbReference type="Gene3D" id="3.30.1370.120">
    <property type="match status" value="2"/>
</dbReference>
<feature type="compositionally biased region" description="Low complexity" evidence="6">
    <location>
        <begin position="423"/>
        <end position="441"/>
    </location>
</feature>
<evidence type="ECO:0000256" key="6">
    <source>
        <dbReference type="SAM" id="MobiDB-lite"/>
    </source>
</evidence>
<dbReference type="PRINTS" id="PR00811">
    <property type="entry name" value="BCTERIALGSPD"/>
</dbReference>
<evidence type="ECO:0000256" key="3">
    <source>
        <dbReference type="ARBA" id="ARBA00023136"/>
    </source>
</evidence>
<comment type="similarity">
    <text evidence="4">Belongs to the bacterial secretin family.</text>
</comment>
<protein>
    <submittedName>
        <fullName evidence="10">Secretin N-terminal domain-containing protein</fullName>
    </submittedName>
</protein>
<dbReference type="PRINTS" id="PR01032">
    <property type="entry name" value="PHAGEIV"/>
</dbReference>
<proteinExistence type="inferred from homology"/>
<name>A0AAU7X6A4_9HYPH</name>
<keyword evidence="5" id="KW-0813">Transport</keyword>
<evidence type="ECO:0000313" key="10">
    <source>
        <dbReference type="EMBL" id="XBY42951.1"/>
    </source>
</evidence>
<keyword evidence="3" id="KW-0472">Membrane</keyword>
<feature type="domain" description="NolW-like" evidence="9">
    <location>
        <begin position="371"/>
        <end position="517"/>
    </location>
</feature>
<evidence type="ECO:0000256" key="5">
    <source>
        <dbReference type="RuleBase" id="RU004004"/>
    </source>
</evidence>
<dbReference type="InterPro" id="IPR004846">
    <property type="entry name" value="T2SS/T3SS_dom"/>
</dbReference>
<evidence type="ECO:0000256" key="1">
    <source>
        <dbReference type="ARBA" id="ARBA00004370"/>
    </source>
</evidence>
<evidence type="ECO:0000259" key="9">
    <source>
        <dbReference type="Pfam" id="PF03958"/>
    </source>
</evidence>
<organism evidence="10">
    <name type="scientific">Methyloraptor flagellatus</name>
    <dbReference type="NCBI Taxonomy" id="3162530"/>
    <lineage>
        <taxon>Bacteria</taxon>
        <taxon>Pseudomonadati</taxon>
        <taxon>Pseudomonadota</taxon>
        <taxon>Alphaproteobacteria</taxon>
        <taxon>Hyphomicrobiales</taxon>
        <taxon>Ancalomicrobiaceae</taxon>
        <taxon>Methyloraptor</taxon>
    </lineage>
</organism>
<dbReference type="InterPro" id="IPR050810">
    <property type="entry name" value="Bact_Secretion_Sys_Channel"/>
</dbReference>
<comment type="subcellular location">
    <subcellularLocation>
        <location evidence="5">Cell outer membrane</location>
    </subcellularLocation>
    <subcellularLocation>
        <location evidence="1">Membrane</location>
    </subcellularLocation>
</comment>
<dbReference type="Pfam" id="PF03958">
    <property type="entry name" value="Secretin_N"/>
    <property type="match status" value="1"/>
</dbReference>
<dbReference type="InterPro" id="IPR005644">
    <property type="entry name" value="NolW-like"/>
</dbReference>
<feature type="compositionally biased region" description="Polar residues" evidence="6">
    <location>
        <begin position="40"/>
        <end position="60"/>
    </location>
</feature>
<dbReference type="Pfam" id="PF00263">
    <property type="entry name" value="Secretin"/>
    <property type="match status" value="1"/>
</dbReference>
<dbReference type="EMBL" id="CP158568">
    <property type="protein sequence ID" value="XBY42951.1"/>
    <property type="molecule type" value="Genomic_DNA"/>
</dbReference>
<reference evidence="10" key="1">
    <citation type="submission" date="2024-06" db="EMBL/GenBank/DDBJ databases">
        <title>Methylostella associata gen. nov., sp. nov., a novel Ancalomicrobiaceae-affiliated facultatively methylotrophic bacteria that feed on methanotrophs of the genus Methylococcus.</title>
        <authorList>
            <person name="Saltykova V."/>
            <person name="Danilova O.V."/>
            <person name="Oshkin I.Y."/>
            <person name="Belova S.E."/>
            <person name="Pimenov N.V."/>
            <person name="Dedysh S.N."/>
        </authorList>
    </citation>
    <scope>NUCLEOTIDE SEQUENCE</scope>
    <source>
        <strain evidence="10">S20</strain>
    </source>
</reference>
<evidence type="ECO:0000256" key="2">
    <source>
        <dbReference type="ARBA" id="ARBA00022729"/>
    </source>
</evidence>
<dbReference type="RefSeq" id="WP_407048054.1">
    <property type="nucleotide sequence ID" value="NZ_CP158568.1"/>
</dbReference>